<comment type="cofactor">
    <cofactor evidence="1">
        <name>Zn(2+)</name>
        <dbReference type="ChEBI" id="CHEBI:29105"/>
    </cofactor>
</comment>
<dbReference type="Pfam" id="PF07521">
    <property type="entry name" value="RMMBL"/>
    <property type="match status" value="1"/>
</dbReference>
<dbReference type="InterPro" id="IPR022712">
    <property type="entry name" value="Beta_Casp"/>
</dbReference>
<dbReference type="EMBL" id="BFAX01000004">
    <property type="protein sequence ID" value="GBF36775.1"/>
    <property type="molecule type" value="Genomic_DNA"/>
</dbReference>
<evidence type="ECO:0000313" key="10">
    <source>
        <dbReference type="Proteomes" id="UP000290527"/>
    </source>
</evidence>
<dbReference type="InterPro" id="IPR011108">
    <property type="entry name" value="RMMBL"/>
</dbReference>
<dbReference type="PANTHER" id="PTHR11203">
    <property type="entry name" value="CLEAVAGE AND POLYADENYLATION SPECIFICITY FACTOR FAMILY MEMBER"/>
    <property type="match status" value="1"/>
</dbReference>
<evidence type="ECO:0000313" key="9">
    <source>
        <dbReference type="EMBL" id="GBF36775.1"/>
    </source>
</evidence>
<feature type="domain" description="Metallo-beta-lactamase" evidence="7">
    <location>
        <begin position="14"/>
        <end position="191"/>
    </location>
</feature>
<dbReference type="InterPro" id="IPR001279">
    <property type="entry name" value="Metallo-B-lactamas"/>
</dbReference>
<keyword evidence="2" id="KW-0540">Nuclease</keyword>
<keyword evidence="5" id="KW-0862">Zinc</keyword>
<gene>
    <name evidence="9" type="ORF">MHHB_P1005</name>
</gene>
<keyword evidence="6" id="KW-0269">Exonuclease</keyword>
<evidence type="ECO:0000256" key="6">
    <source>
        <dbReference type="ARBA" id="ARBA00022839"/>
    </source>
</evidence>
<keyword evidence="10" id="KW-1185">Reference proteome</keyword>
<accession>A0A401HRD6</accession>
<name>A0A401HRD6_9EURY</name>
<protein>
    <submittedName>
        <fullName evidence="9">Uncharacterized protein</fullName>
    </submittedName>
</protein>
<dbReference type="GO" id="GO:0004527">
    <property type="term" value="F:exonuclease activity"/>
    <property type="evidence" value="ECO:0007669"/>
    <property type="project" value="UniProtKB-KW"/>
</dbReference>
<dbReference type="CDD" id="cd16295">
    <property type="entry name" value="TTHA0252-CPSF-like_MBL-fold"/>
    <property type="match status" value="1"/>
</dbReference>
<keyword evidence="3" id="KW-0479">Metal-binding</keyword>
<evidence type="ECO:0000256" key="5">
    <source>
        <dbReference type="ARBA" id="ARBA00022833"/>
    </source>
</evidence>
<dbReference type="SMART" id="SM00849">
    <property type="entry name" value="Lactamase_B"/>
    <property type="match status" value="1"/>
</dbReference>
<dbReference type="Pfam" id="PF00753">
    <property type="entry name" value="Lactamase_B"/>
    <property type="match status" value="1"/>
</dbReference>
<dbReference type="GO" id="GO:0004521">
    <property type="term" value="F:RNA endonuclease activity"/>
    <property type="evidence" value="ECO:0007669"/>
    <property type="project" value="TreeGrafter"/>
</dbReference>
<dbReference type="Proteomes" id="UP000290527">
    <property type="component" value="Unassembled WGS sequence"/>
</dbReference>
<sequence length="421" mass="47267">MPVVRFHGGCHQIGMSCIEIDTKKSRILLDCGMDPNKNTVPNIDPKDIDAVLVSHAHLDHCGAIPCFNFKKIYCTTPSADLMYILWKDVSKLSKIYGEKEIKRALDVIETVNYREKKKITEDITMEMYDAGHILGSSSIYLDIDGKKVLYTGDINERETRTLKPADTDIEEIDTLIIESTYGSPLDIKPARKTLERQLIEEISSTIEKKGKVIIPVFAVGRAQEIMCVIYHYMNSGALEEVPVYVDGSIIHTTGVYLSYSHWLNPKMKRILECGQNPFGYVKKADSSVFNEDPCIIISTSGMLQGGPVLQYLKLLKYPTNKIILTGYQAEDTLGRALEEGAKVIKPFKNEIPVRGEVVKIEFSAHGDYNSLIRYLKKIPTPNKVFVVHGEKYQSLSLAMTIWKSLKVPTFAPPVGSVLPLF</sequence>
<evidence type="ECO:0000256" key="4">
    <source>
        <dbReference type="ARBA" id="ARBA00022801"/>
    </source>
</evidence>
<organism evidence="9 10">
    <name type="scientific">Methanofervidicoccus abyssi</name>
    <dbReference type="NCBI Taxonomy" id="2082189"/>
    <lineage>
        <taxon>Archaea</taxon>
        <taxon>Methanobacteriati</taxon>
        <taxon>Methanobacteriota</taxon>
        <taxon>Methanomada group</taxon>
        <taxon>Methanococci</taxon>
        <taxon>Methanococcales</taxon>
        <taxon>Methanofervidicoccus</taxon>
    </lineage>
</organism>
<dbReference type="PROSITE" id="PS51257">
    <property type="entry name" value="PROKAR_LIPOPROTEIN"/>
    <property type="match status" value="1"/>
</dbReference>
<comment type="caution">
    <text evidence="9">The sequence shown here is derived from an EMBL/GenBank/DDBJ whole genome shotgun (WGS) entry which is preliminary data.</text>
</comment>
<evidence type="ECO:0000259" key="8">
    <source>
        <dbReference type="SMART" id="SM01027"/>
    </source>
</evidence>
<dbReference type="SUPFAM" id="SSF56281">
    <property type="entry name" value="Metallo-hydrolase/oxidoreductase"/>
    <property type="match status" value="1"/>
</dbReference>
<dbReference type="PANTHER" id="PTHR11203:SF51">
    <property type="entry name" value="CLEAVAGE AND POLYADENYLATION SPECIFICITY FACTOR"/>
    <property type="match status" value="1"/>
</dbReference>
<dbReference type="InterPro" id="IPR036866">
    <property type="entry name" value="RibonucZ/Hydroxyglut_hydro"/>
</dbReference>
<keyword evidence="4" id="KW-0378">Hydrolase</keyword>
<dbReference type="OrthoDB" id="40950at2157"/>
<dbReference type="Gene3D" id="3.40.50.10890">
    <property type="match status" value="1"/>
</dbReference>
<dbReference type="Gene3D" id="3.60.15.10">
    <property type="entry name" value="Ribonuclease Z/Hydroxyacylglutathione hydrolase-like"/>
    <property type="match status" value="1"/>
</dbReference>
<dbReference type="AlphaFoldDB" id="A0A401HRD6"/>
<dbReference type="SMART" id="SM01027">
    <property type="entry name" value="Beta-Casp"/>
    <property type="match status" value="1"/>
</dbReference>
<proteinExistence type="predicted"/>
<evidence type="ECO:0000256" key="2">
    <source>
        <dbReference type="ARBA" id="ARBA00022722"/>
    </source>
</evidence>
<dbReference type="GO" id="GO:0046872">
    <property type="term" value="F:metal ion binding"/>
    <property type="evidence" value="ECO:0007669"/>
    <property type="project" value="UniProtKB-KW"/>
</dbReference>
<dbReference type="InterPro" id="IPR050698">
    <property type="entry name" value="MBL"/>
</dbReference>
<dbReference type="RefSeq" id="WP_131007605.1">
    <property type="nucleotide sequence ID" value="NZ_BFAX01000004.1"/>
</dbReference>
<reference evidence="9 10" key="1">
    <citation type="journal article" date="2019" name="Int. J. Syst. Evol. Microbiol.">
        <title>Methanofervidicoccus abyssi gen. nov., sp. nov., a hydrogenotrophic methanogen, isolated from a hydrothermal vent chimney in the Mid-Cayman Spreading Center, the Caribbean Sea.</title>
        <authorList>
            <person name="Sakai S."/>
            <person name="Takaki Y."/>
            <person name="Miyazaki M."/>
            <person name="Ogawara M."/>
            <person name="Yanagawa K."/>
            <person name="Miyazaki J."/>
            <person name="Takai K."/>
        </authorList>
    </citation>
    <scope>NUCLEOTIDE SEQUENCE [LARGE SCALE GENOMIC DNA]</scope>
    <source>
        <strain evidence="9 10">HHB</strain>
    </source>
</reference>
<evidence type="ECO:0000256" key="1">
    <source>
        <dbReference type="ARBA" id="ARBA00001947"/>
    </source>
</evidence>
<dbReference type="Pfam" id="PF10996">
    <property type="entry name" value="Beta-Casp"/>
    <property type="match status" value="1"/>
</dbReference>
<evidence type="ECO:0000256" key="3">
    <source>
        <dbReference type="ARBA" id="ARBA00022723"/>
    </source>
</evidence>
<evidence type="ECO:0000259" key="7">
    <source>
        <dbReference type="SMART" id="SM00849"/>
    </source>
</evidence>
<feature type="domain" description="Beta-Casp" evidence="8">
    <location>
        <begin position="222"/>
        <end position="337"/>
    </location>
</feature>